<evidence type="ECO:0000256" key="8">
    <source>
        <dbReference type="ARBA" id="ARBA00023111"/>
    </source>
</evidence>
<comment type="subunit">
    <text evidence="12">Interacts (via C-terminus) with host IRF3; this interaction leads to IRF3 degradation. Interacts with host IRF7; this interaction leads to IRF7 degradation. Interacts with host CUL1 and CUL3.</text>
</comment>
<dbReference type="GO" id="GO:0039557">
    <property type="term" value="P:symbiont-mediated suppression of host cytoplasmic pattern recognition receptor signaling pathway via inhibition of IRF7 activity"/>
    <property type="evidence" value="ECO:0007669"/>
    <property type="project" value="UniProtKB-UniRule"/>
</dbReference>
<keyword evidence="2 12" id="KW-0945">Host-virus interaction</keyword>
<comment type="function">
    <text evidence="12 13">Plays a role in the inhibition of host innate immunity by inducing the degradation of key host factors required to activate interferon production such as IRF3, IRF5 or IRF7. Associates with components of cullin RING ligases (CRLs) including CUL1 or CUL3, which are essential multisubunit ubiquitination complexes, to modulate their activities.</text>
</comment>
<gene>
    <name evidence="14" type="primary">NSP1</name>
</gene>
<organism evidence="14">
    <name type="scientific">Rotavirus A RVA/Cow-tc/THA/A5-13/1988/G8P[1]</name>
    <dbReference type="NCBI Taxonomy" id="1835660"/>
    <lineage>
        <taxon>Viruses</taxon>
        <taxon>Riboviria</taxon>
        <taxon>Orthornavirae</taxon>
        <taxon>Duplornaviricota</taxon>
        <taxon>Resentoviricetes</taxon>
        <taxon>Reovirales</taxon>
        <taxon>Sedoreoviridae</taxon>
        <taxon>Rotavirus</taxon>
        <taxon>Rotavirus alphagastroenteritidis</taxon>
        <taxon>Rotavirus A</taxon>
    </lineage>
</organism>
<protein>
    <recommendedName>
        <fullName evidence="12">Non-structural protein 1</fullName>
        <shortName evidence="12">NSP1</shortName>
    </recommendedName>
    <alternativeName>
        <fullName evidence="12">NCVP2</fullName>
    </alternativeName>
    <alternativeName>
        <fullName evidence="12">Non-structural RNA-binding protein 53</fullName>
        <shortName evidence="12">NS53</shortName>
    </alternativeName>
</protein>
<evidence type="ECO:0000256" key="13">
    <source>
        <dbReference type="RuleBase" id="RU361227"/>
    </source>
</evidence>
<dbReference type="InterPro" id="IPR002148">
    <property type="entry name" value="Rotavirus_NSP1"/>
</dbReference>
<comment type="domain">
    <text evidence="12 13">The integrity of the zinc-binding domain in NSP1 is important for degradation of host IRF3.</text>
</comment>
<evidence type="ECO:0000256" key="4">
    <source>
        <dbReference type="ARBA" id="ARBA00022723"/>
    </source>
</evidence>
<dbReference type="GO" id="GO:0003723">
    <property type="term" value="F:RNA binding"/>
    <property type="evidence" value="ECO:0007669"/>
    <property type="project" value="UniProtKB-UniRule"/>
</dbReference>
<dbReference type="GO" id="GO:0039548">
    <property type="term" value="P:symbiont-mediated suppression of host cytoplasmic pattern recognition receptor signaling pathway via inhibition of IRF3 activity"/>
    <property type="evidence" value="ECO:0007669"/>
    <property type="project" value="UniProtKB-UniRule"/>
</dbReference>
<evidence type="ECO:0000256" key="11">
    <source>
        <dbReference type="ARBA" id="ARBA00023280"/>
    </source>
</evidence>
<dbReference type="GO" id="GO:0046872">
    <property type="term" value="F:metal ion binding"/>
    <property type="evidence" value="ECO:0007669"/>
    <property type="project" value="UniProtKB-UniRule"/>
</dbReference>
<feature type="region of interest" description="Zinc-binding domain" evidence="12">
    <location>
        <begin position="42"/>
        <end position="79"/>
    </location>
</feature>
<keyword evidence="11 12" id="KW-0899">Viral immunoevasion</keyword>
<name>A0A1B4XK22_9REOV</name>
<dbReference type="HAMAP" id="MF_04088">
    <property type="entry name" value="ROTA_NSP1"/>
    <property type="match status" value="1"/>
</dbReference>
<dbReference type="EMBL" id="LC133531">
    <property type="protein sequence ID" value="BAV35142.1"/>
    <property type="molecule type" value="Genomic_RNA"/>
</dbReference>
<keyword evidence="3 12" id="KW-1090">Inhibition of host innate immune response by virus</keyword>
<evidence type="ECO:0000256" key="12">
    <source>
        <dbReference type="HAMAP-Rule" id="MF_04088"/>
    </source>
</evidence>
<evidence type="ECO:0000256" key="7">
    <source>
        <dbReference type="ARBA" id="ARBA00022931"/>
    </source>
</evidence>
<evidence type="ECO:0000256" key="10">
    <source>
        <dbReference type="ARBA" id="ARBA00023258"/>
    </source>
</evidence>
<evidence type="ECO:0000256" key="1">
    <source>
        <dbReference type="ARBA" id="ARBA00022482"/>
    </source>
</evidence>
<keyword evidence="9 12" id="KW-1035">Host cytoplasm</keyword>
<dbReference type="GO" id="GO:0044163">
    <property type="term" value="C:host cytoskeleton"/>
    <property type="evidence" value="ECO:0007669"/>
    <property type="project" value="UniProtKB-SubCell"/>
</dbReference>
<feature type="region of interest" description="RNA-binding" evidence="12">
    <location>
        <begin position="1"/>
        <end position="81"/>
    </location>
</feature>
<evidence type="ECO:0000256" key="6">
    <source>
        <dbReference type="ARBA" id="ARBA00022884"/>
    </source>
</evidence>
<keyword evidence="4 12" id="KW-0479">Metal-binding</keyword>
<dbReference type="Proteomes" id="UP000098291">
    <property type="component" value="Genome"/>
</dbReference>
<feature type="region of interest" description="Interaction with host IRF3" evidence="12">
    <location>
        <begin position="320"/>
        <end position="491"/>
    </location>
</feature>
<dbReference type="Pfam" id="PF00981">
    <property type="entry name" value="Rota_NS53"/>
    <property type="match status" value="1"/>
</dbReference>
<reference evidence="14" key="1">
    <citation type="journal article" date="2016" name="Vet. Microbiol.">
        <title>Whole genomic analysis of bovine group A rotavirus strains A5-10 and A5-13 provides evidence for close evolutionary relationship with human rotaviruses.</title>
        <authorList>
            <person name="Komoto S."/>
            <person name="Pongsuwanna Y."/>
            <person name="Tacharoenmuang R."/>
            <person name="Guntapong R."/>
            <person name="Ide T."/>
            <person name="Higo-Moriguchi K."/>
            <person name="Tsuji T."/>
            <person name="Yoshikawa T."/>
            <person name="Taniguchi K."/>
        </authorList>
    </citation>
    <scope>NUCLEOTIDE SEQUENCE [LARGE SCALE GENOMIC DNA]</scope>
    <source>
        <strain evidence="14">RVA/Cow-tc/THA/A5-13/1988/G8P[1]</strain>
    </source>
</reference>
<keyword evidence="7 12" id="KW-1092">Inhibition of host IRF3 by virus</keyword>
<keyword evidence="10 12" id="KW-0922">Interferon antiviral system evasion</keyword>
<accession>A0A1B4XK22</accession>
<keyword evidence="1 12" id="KW-1113">Inhibition of host RLR pathway by virus</keyword>
<comment type="caution">
    <text evidence="12">Lacks conserved residue(s) required for the propagation of feature annotation.</text>
</comment>
<keyword evidence="8 12" id="KW-1037">Host cytoskeleton</keyword>
<sequence>MATFKDACYHYRKLNKLNGLVLKLGANDAWRPAPIAKYKGWCLDCCQHTDLTYCRGCALFHVCQWCSQYNRCFLDEEPHLLRMRTFRNQISRKDIEGLINMYNTLFPINERIVDKFISNVKQRRCRNEFLIEWYNHLLLPITLQALMVELEGDVYYIFGYFDHMEKENQTPFQFVNMINNYDKLLLDDKNFDRMTNLPVILQQEYAFRYFSKSRFISKTKKSVNRHDFANNLMEEMDNPISLMQVMRNCVNEYMDDKNWNEKCTLIVDIKSYMELMKSSYTEHYSVSQRCKLFTIYKLNIISKLIKPNYIFSNHGAHALDVNNCKWCQMNNHYKIWDDFRLKKVYNNTMCFIRALMKSNKNVGHCSSQEVVYEYMSNIFMVWKNEKWNKSMQMIFDYLEPVEISGIEYILLDHELSWEISGIVMQIMNGEIPRILTFNDVKKIISAIIYDWFDVRYMREMPLIISTTNELRKMNKRNDLMDEYSYELSDTE</sequence>
<keyword evidence="6 12" id="KW-0694">RNA-binding</keyword>
<evidence type="ECO:0000256" key="3">
    <source>
        <dbReference type="ARBA" id="ARBA00022632"/>
    </source>
</evidence>
<dbReference type="GO" id="GO:0030430">
    <property type="term" value="C:host cell cytoplasm"/>
    <property type="evidence" value="ECO:0007669"/>
    <property type="project" value="UniProtKB-UniRule"/>
</dbReference>
<comment type="subcellular location">
    <subcellularLocation>
        <location evidence="12 13">Host cytoplasm</location>
        <location evidence="12 13">Host cytoskeleton</location>
    </subcellularLocation>
</comment>
<evidence type="ECO:0000256" key="5">
    <source>
        <dbReference type="ARBA" id="ARBA00022811"/>
    </source>
</evidence>
<keyword evidence="5 12" id="KW-1093">Inhibition of host IRF7 by virus</keyword>
<evidence type="ECO:0000313" key="14">
    <source>
        <dbReference type="EMBL" id="BAV35142.1"/>
    </source>
</evidence>
<proteinExistence type="inferred from homology"/>
<comment type="similarity">
    <text evidence="12 13">Belongs to the rotavirus NSP1 family.</text>
</comment>
<evidence type="ECO:0000256" key="9">
    <source>
        <dbReference type="ARBA" id="ARBA00023200"/>
    </source>
</evidence>
<evidence type="ECO:0000256" key="2">
    <source>
        <dbReference type="ARBA" id="ARBA00022581"/>
    </source>
</evidence>